<dbReference type="Proteomes" id="UP000682733">
    <property type="component" value="Unassembled WGS sequence"/>
</dbReference>
<evidence type="ECO:0000313" key="6">
    <source>
        <dbReference type="Proteomes" id="UP000663829"/>
    </source>
</evidence>
<reference evidence="3" key="1">
    <citation type="submission" date="2021-02" db="EMBL/GenBank/DDBJ databases">
        <authorList>
            <person name="Nowell W R."/>
        </authorList>
    </citation>
    <scope>NUCLEOTIDE SEQUENCE</scope>
</reference>
<dbReference type="EMBL" id="CAJOBC010006420">
    <property type="protein sequence ID" value="CAF3898295.1"/>
    <property type="molecule type" value="Genomic_DNA"/>
</dbReference>
<protein>
    <recommendedName>
        <fullName evidence="1">Guanylate-binding protein N-terminal domain-containing protein</fullName>
    </recommendedName>
</protein>
<dbReference type="Pfam" id="PF02263">
    <property type="entry name" value="GBP"/>
    <property type="match status" value="1"/>
</dbReference>
<accession>A0A814RK98</accession>
<organism evidence="3 6">
    <name type="scientific">Didymodactylos carnosus</name>
    <dbReference type="NCBI Taxonomy" id="1234261"/>
    <lineage>
        <taxon>Eukaryota</taxon>
        <taxon>Metazoa</taxon>
        <taxon>Spiralia</taxon>
        <taxon>Gnathifera</taxon>
        <taxon>Rotifera</taxon>
        <taxon>Eurotatoria</taxon>
        <taxon>Bdelloidea</taxon>
        <taxon>Philodinida</taxon>
        <taxon>Philodinidae</taxon>
        <taxon>Didymodactylos</taxon>
    </lineage>
</organism>
<dbReference type="GO" id="GO:0003924">
    <property type="term" value="F:GTPase activity"/>
    <property type="evidence" value="ECO:0007669"/>
    <property type="project" value="InterPro"/>
</dbReference>
<sequence>MTSFQFNTLYASGPGGECIQLVRCIEPTEQQRNDPNYLPQLAVNKDAQQRIESNFQASISVLVLVGNMGVGKSKLATLIINSFYKQHSEQSLRLFRSGAGVSGVTRGIWMWSEPLELPDG</sequence>
<evidence type="ECO:0000313" key="4">
    <source>
        <dbReference type="EMBL" id="CAF3505470.1"/>
    </source>
</evidence>
<dbReference type="GO" id="GO:0005525">
    <property type="term" value="F:GTP binding"/>
    <property type="evidence" value="ECO:0007669"/>
    <property type="project" value="InterPro"/>
</dbReference>
<gene>
    <name evidence="3" type="ORF">GPM918_LOCUS20370</name>
    <name evidence="2" type="ORF">OVA965_LOCUS753</name>
    <name evidence="5" type="ORF">SRO942_LOCUS20367</name>
    <name evidence="4" type="ORF">TMI583_LOCUS753</name>
</gene>
<name>A0A814RK98_9BILA</name>
<dbReference type="EMBL" id="CAJNOQ010006420">
    <property type="protein sequence ID" value="CAF1134547.1"/>
    <property type="molecule type" value="Genomic_DNA"/>
</dbReference>
<evidence type="ECO:0000313" key="2">
    <source>
        <dbReference type="EMBL" id="CAF0730354.1"/>
    </source>
</evidence>
<dbReference type="EMBL" id="CAJOBA010000115">
    <property type="protein sequence ID" value="CAF3505470.1"/>
    <property type="molecule type" value="Genomic_DNA"/>
</dbReference>
<dbReference type="Proteomes" id="UP000681722">
    <property type="component" value="Unassembled WGS sequence"/>
</dbReference>
<evidence type="ECO:0000259" key="1">
    <source>
        <dbReference type="Pfam" id="PF02263"/>
    </source>
</evidence>
<feature type="domain" description="Guanylate-binding protein N-terminal" evidence="1">
    <location>
        <begin position="40"/>
        <end position="114"/>
    </location>
</feature>
<evidence type="ECO:0000313" key="3">
    <source>
        <dbReference type="EMBL" id="CAF1134547.1"/>
    </source>
</evidence>
<evidence type="ECO:0000313" key="5">
    <source>
        <dbReference type="EMBL" id="CAF3898295.1"/>
    </source>
</evidence>
<keyword evidence="6" id="KW-1185">Reference proteome</keyword>
<dbReference type="Proteomes" id="UP000663829">
    <property type="component" value="Unassembled WGS sequence"/>
</dbReference>
<dbReference type="AlphaFoldDB" id="A0A814RK98"/>
<comment type="caution">
    <text evidence="3">The sequence shown here is derived from an EMBL/GenBank/DDBJ whole genome shotgun (WGS) entry which is preliminary data.</text>
</comment>
<dbReference type="Gene3D" id="3.40.50.300">
    <property type="entry name" value="P-loop containing nucleotide triphosphate hydrolases"/>
    <property type="match status" value="1"/>
</dbReference>
<dbReference type="InterPro" id="IPR027417">
    <property type="entry name" value="P-loop_NTPase"/>
</dbReference>
<dbReference type="Proteomes" id="UP000677228">
    <property type="component" value="Unassembled WGS sequence"/>
</dbReference>
<dbReference type="OrthoDB" id="2135133at2759"/>
<proteinExistence type="predicted"/>
<dbReference type="SUPFAM" id="SSF52540">
    <property type="entry name" value="P-loop containing nucleoside triphosphate hydrolases"/>
    <property type="match status" value="1"/>
</dbReference>
<dbReference type="EMBL" id="CAJNOK010000115">
    <property type="protein sequence ID" value="CAF0730354.1"/>
    <property type="molecule type" value="Genomic_DNA"/>
</dbReference>
<dbReference type="InterPro" id="IPR015894">
    <property type="entry name" value="Guanylate-bd_N"/>
</dbReference>